<evidence type="ECO:0000313" key="1">
    <source>
        <dbReference type="EMBL" id="GHF70152.1"/>
    </source>
</evidence>
<dbReference type="Proteomes" id="UP000626220">
    <property type="component" value="Unassembled WGS sequence"/>
</dbReference>
<comment type="caution">
    <text evidence="1">The sequence shown here is derived from an EMBL/GenBank/DDBJ whole genome shotgun (WGS) entry which is preliminary data.</text>
</comment>
<keyword evidence="2" id="KW-1185">Reference proteome</keyword>
<accession>A0A8J3MC15</accession>
<evidence type="ECO:0000313" key="2">
    <source>
        <dbReference type="Proteomes" id="UP000626220"/>
    </source>
</evidence>
<sequence>MGLDMYAKITAEKLDTEVDFTVTESTEIHYWRKHPDLHGWMEQLYFDKGGSADCFNCVGVVLTAFDLDRLEKAIHAKELPDTAGFFFGDSDGSECDDDLAFIAKARQAIVDGYTVYYDSWW</sequence>
<reference evidence="1" key="1">
    <citation type="journal article" date="2014" name="Int. J. Syst. Evol. Microbiol.">
        <title>Complete genome sequence of Corynebacterium casei LMG S-19264T (=DSM 44701T), isolated from a smear-ripened cheese.</title>
        <authorList>
            <consortium name="US DOE Joint Genome Institute (JGI-PGF)"/>
            <person name="Walter F."/>
            <person name="Albersmeier A."/>
            <person name="Kalinowski J."/>
            <person name="Ruckert C."/>
        </authorList>
    </citation>
    <scope>NUCLEOTIDE SEQUENCE</scope>
    <source>
        <strain evidence="1">KCTC 42650</strain>
    </source>
</reference>
<dbReference type="EMBL" id="BNCJ01000024">
    <property type="protein sequence ID" value="GHF70152.1"/>
    <property type="molecule type" value="Genomic_DNA"/>
</dbReference>
<protein>
    <submittedName>
        <fullName evidence="1">Uncharacterized protein</fullName>
    </submittedName>
</protein>
<dbReference type="RefSeq" id="WP_189682530.1">
    <property type="nucleotide sequence ID" value="NZ_BNCJ01000024.1"/>
</dbReference>
<proteinExistence type="predicted"/>
<gene>
    <name evidence="1" type="ORF">GCM10017056_46500</name>
</gene>
<dbReference type="AlphaFoldDB" id="A0A8J3MC15"/>
<organism evidence="1 2">
    <name type="scientific">Seohaeicola zhoushanensis</name>
    <dbReference type="NCBI Taxonomy" id="1569283"/>
    <lineage>
        <taxon>Bacteria</taxon>
        <taxon>Pseudomonadati</taxon>
        <taxon>Pseudomonadota</taxon>
        <taxon>Alphaproteobacteria</taxon>
        <taxon>Rhodobacterales</taxon>
        <taxon>Roseobacteraceae</taxon>
        <taxon>Seohaeicola</taxon>
    </lineage>
</organism>
<name>A0A8J3MC15_9RHOB</name>
<reference evidence="1" key="2">
    <citation type="submission" date="2020-09" db="EMBL/GenBank/DDBJ databases">
        <authorList>
            <person name="Sun Q."/>
            <person name="Kim S."/>
        </authorList>
    </citation>
    <scope>NUCLEOTIDE SEQUENCE</scope>
    <source>
        <strain evidence="1">KCTC 42650</strain>
    </source>
</reference>